<gene>
    <name evidence="13" type="primary">LOC103718073</name>
</gene>
<dbReference type="GO" id="GO:0052622">
    <property type="term" value="F:ATP/ADP dimethylallyltransferase activity"/>
    <property type="evidence" value="ECO:0007669"/>
    <property type="project" value="UniProtKB-EC"/>
</dbReference>
<evidence type="ECO:0000256" key="1">
    <source>
        <dbReference type="ARBA" id="ARBA00005842"/>
    </source>
</evidence>
<evidence type="ECO:0000256" key="5">
    <source>
        <dbReference type="ARBA" id="ARBA00022840"/>
    </source>
</evidence>
<dbReference type="PANTHER" id="PTHR11088">
    <property type="entry name" value="TRNA DIMETHYLALLYLTRANSFERASE"/>
    <property type="match status" value="1"/>
</dbReference>
<protein>
    <recommendedName>
        <fullName evidence="10">adenylate dimethylallyltransferase (ADP/ATP-dependent)</fullName>
        <ecNumber evidence="10">2.5.1.112</ecNumber>
    </recommendedName>
</protein>
<proteinExistence type="inferred from homology"/>
<dbReference type="PANTHER" id="PTHR11088:SF74">
    <property type="entry name" value="ADENYLATE ISOPENTENYLTRANSFERASE 5, CHLOROPLASTIC"/>
    <property type="match status" value="1"/>
</dbReference>
<organism evidence="12 13">
    <name type="scientific">Phoenix dactylifera</name>
    <name type="common">Date palm</name>
    <dbReference type="NCBI Taxonomy" id="42345"/>
    <lineage>
        <taxon>Eukaryota</taxon>
        <taxon>Viridiplantae</taxon>
        <taxon>Streptophyta</taxon>
        <taxon>Embryophyta</taxon>
        <taxon>Tracheophyta</taxon>
        <taxon>Spermatophyta</taxon>
        <taxon>Magnoliopsida</taxon>
        <taxon>Liliopsida</taxon>
        <taxon>Arecaceae</taxon>
        <taxon>Coryphoideae</taxon>
        <taxon>Phoeniceae</taxon>
        <taxon>Phoenix</taxon>
    </lineage>
</organism>
<dbReference type="Gene3D" id="3.40.50.300">
    <property type="entry name" value="P-loop containing nucleotide triphosphate hydrolases"/>
    <property type="match status" value="1"/>
</dbReference>
<keyword evidence="2" id="KW-0808">Transferase</keyword>
<keyword evidence="5" id="KW-0067">ATP-binding</keyword>
<dbReference type="GeneID" id="103718073"/>
<keyword evidence="6" id="KW-0809">Transit peptide</keyword>
<dbReference type="FunFam" id="1.10.287.890:FF:000002">
    <property type="entry name" value="Adenylate isopentenyltransferase 5, chloroplastic"/>
    <property type="match status" value="1"/>
</dbReference>
<sequence length="373" mass="40379">METPCGLPSRKDNKVVFVLGATGSGKSKLAIALATQFDGEIINSDKMQVYGGLDVITNKVTKEESAGIPHHLLGVVHPDADFTASDFCREAVHAIDSILGRGRVPIVAGGSNSYIEGLVDGEGGEFRSRYQCLFLWVDAALPLLHSFVSARVDRMAEKGLVEEARSLFHANADYSRGIRRSIGVPEMDHYFRMEASADEETRARILEAAVDEIKANTCKLTCIQLQKIHRFCTLPGWDLHRIDAGEFFLKRGQEGEAEAWEKVVESPSTEIVRRFLTGAGGVKHMAGEEGTADDNKEDNGEVADKHGTAGKYKDENCEVKHVAGDDGATDRKNADENGSEAGANGEGPKNVVKDVKGETETGHVNGIAANREV</sequence>
<feature type="compositionally biased region" description="Basic and acidic residues" evidence="11">
    <location>
        <begin position="351"/>
        <end position="361"/>
    </location>
</feature>
<dbReference type="GO" id="GO:0006400">
    <property type="term" value="P:tRNA modification"/>
    <property type="evidence" value="ECO:0007669"/>
    <property type="project" value="TreeGrafter"/>
</dbReference>
<dbReference type="RefSeq" id="XP_008804944.2">
    <property type="nucleotide sequence ID" value="XM_008806722.2"/>
</dbReference>
<name>A0A8B7CRP3_PHODC</name>
<evidence type="ECO:0000256" key="2">
    <source>
        <dbReference type="ARBA" id="ARBA00022679"/>
    </source>
</evidence>
<keyword evidence="3" id="KW-0203">Cytokinin biosynthesis</keyword>
<evidence type="ECO:0000256" key="3">
    <source>
        <dbReference type="ARBA" id="ARBA00022712"/>
    </source>
</evidence>
<dbReference type="GO" id="GO:0005524">
    <property type="term" value="F:ATP binding"/>
    <property type="evidence" value="ECO:0007669"/>
    <property type="project" value="UniProtKB-KW"/>
</dbReference>
<accession>A0A8B7CRP3</accession>
<reference evidence="13" key="1">
    <citation type="submission" date="2025-08" db="UniProtKB">
        <authorList>
            <consortium name="RefSeq"/>
        </authorList>
    </citation>
    <scope>IDENTIFICATION</scope>
    <source>
        <tissue evidence="13">Young leaves</tissue>
    </source>
</reference>
<dbReference type="InterPro" id="IPR039657">
    <property type="entry name" value="Dimethylallyltransferase"/>
</dbReference>
<feature type="compositionally biased region" description="Basic and acidic residues" evidence="11">
    <location>
        <begin position="293"/>
        <end position="335"/>
    </location>
</feature>
<evidence type="ECO:0000256" key="10">
    <source>
        <dbReference type="ARBA" id="ARBA00066838"/>
    </source>
</evidence>
<comment type="catalytic activity">
    <reaction evidence="7">
        <text>dimethylallyl diphosphate + ATP = N(6)-(dimethylallyl)adenosine 5'-triphosphate + diphosphate</text>
        <dbReference type="Rhea" id="RHEA:36331"/>
        <dbReference type="ChEBI" id="CHEBI:30616"/>
        <dbReference type="ChEBI" id="CHEBI:33019"/>
        <dbReference type="ChEBI" id="CHEBI:57623"/>
        <dbReference type="ChEBI" id="CHEBI:73532"/>
        <dbReference type="EC" id="2.5.1.112"/>
    </reaction>
</comment>
<comment type="catalytic activity">
    <reaction evidence="8">
        <text>dimethylallyl diphosphate + ADP = N(6)-(dimethylallyl)adenosine 5'-diphosphate + diphosphate</text>
        <dbReference type="Rhea" id="RHEA:36327"/>
        <dbReference type="ChEBI" id="CHEBI:33019"/>
        <dbReference type="ChEBI" id="CHEBI:57623"/>
        <dbReference type="ChEBI" id="CHEBI:73533"/>
        <dbReference type="ChEBI" id="CHEBI:456216"/>
        <dbReference type="EC" id="2.5.1.112"/>
    </reaction>
</comment>
<comment type="function">
    <text evidence="9">Involved in cytokinin biosynthesis. Catalyzes the transfer of an isopentenyl group from dimethylallyl diphosphate (DMAPP) to ATP and ADP.</text>
</comment>
<dbReference type="Pfam" id="PF01715">
    <property type="entry name" value="IPPT"/>
    <property type="match status" value="2"/>
</dbReference>
<dbReference type="OrthoDB" id="775260at2759"/>
<dbReference type="EC" id="2.5.1.112" evidence="10"/>
<dbReference type="Gene3D" id="1.10.287.890">
    <property type="entry name" value="Crystal structure of tRNA isopentenylpyrophosphate transferase (bh2366) domain"/>
    <property type="match status" value="1"/>
</dbReference>
<comment type="similarity">
    <text evidence="1">Belongs to the IPP transferase family.</text>
</comment>
<dbReference type="AlphaFoldDB" id="A0A8B7CRP3"/>
<evidence type="ECO:0000256" key="8">
    <source>
        <dbReference type="ARBA" id="ARBA00052386"/>
    </source>
</evidence>
<evidence type="ECO:0000256" key="6">
    <source>
        <dbReference type="ARBA" id="ARBA00022946"/>
    </source>
</evidence>
<dbReference type="GO" id="GO:0009824">
    <property type="term" value="F:AMP dimethylallyltransferase activity"/>
    <property type="evidence" value="ECO:0007669"/>
    <property type="project" value="UniProtKB-ARBA"/>
</dbReference>
<dbReference type="Proteomes" id="UP000228380">
    <property type="component" value="Unplaced"/>
</dbReference>
<dbReference type="GO" id="GO:0009691">
    <property type="term" value="P:cytokinin biosynthetic process"/>
    <property type="evidence" value="ECO:0007669"/>
    <property type="project" value="UniProtKB-KW"/>
</dbReference>
<evidence type="ECO:0000256" key="7">
    <source>
        <dbReference type="ARBA" id="ARBA00051744"/>
    </source>
</evidence>
<dbReference type="GO" id="GO:0052381">
    <property type="term" value="F:tRNA dimethylallyltransferase activity"/>
    <property type="evidence" value="ECO:0007669"/>
    <property type="project" value="TreeGrafter"/>
</dbReference>
<dbReference type="InterPro" id="IPR027417">
    <property type="entry name" value="P-loop_NTPase"/>
</dbReference>
<dbReference type="GO" id="GO:0005739">
    <property type="term" value="C:mitochondrion"/>
    <property type="evidence" value="ECO:0007669"/>
    <property type="project" value="TreeGrafter"/>
</dbReference>
<evidence type="ECO:0000313" key="13">
    <source>
        <dbReference type="RefSeq" id="XP_008804944.2"/>
    </source>
</evidence>
<dbReference type="KEGG" id="pda:103718073"/>
<evidence type="ECO:0000256" key="11">
    <source>
        <dbReference type="SAM" id="MobiDB-lite"/>
    </source>
</evidence>
<keyword evidence="12" id="KW-1185">Reference proteome</keyword>
<evidence type="ECO:0000313" key="12">
    <source>
        <dbReference type="Proteomes" id="UP000228380"/>
    </source>
</evidence>
<keyword evidence="4" id="KW-0547">Nucleotide-binding</keyword>
<evidence type="ECO:0000256" key="9">
    <source>
        <dbReference type="ARBA" id="ARBA00055191"/>
    </source>
</evidence>
<feature type="region of interest" description="Disordered" evidence="11">
    <location>
        <begin position="284"/>
        <end position="373"/>
    </location>
</feature>
<evidence type="ECO:0000256" key="4">
    <source>
        <dbReference type="ARBA" id="ARBA00022741"/>
    </source>
</evidence>
<dbReference type="SUPFAM" id="SSF52540">
    <property type="entry name" value="P-loop containing nucleoside triphosphate hydrolases"/>
    <property type="match status" value="1"/>
</dbReference>